<evidence type="ECO:0000313" key="9">
    <source>
        <dbReference type="EMBL" id="KAH7304769.1"/>
    </source>
</evidence>
<comment type="subcellular location">
    <subcellularLocation>
        <location evidence="1">Nucleus</location>
    </subcellularLocation>
</comment>
<keyword evidence="6" id="KW-0539">Nucleus</keyword>
<evidence type="ECO:0000256" key="3">
    <source>
        <dbReference type="ARBA" id="ARBA00023015"/>
    </source>
</evidence>
<dbReference type="GO" id="GO:0005634">
    <property type="term" value="C:nucleus"/>
    <property type="evidence" value="ECO:0007669"/>
    <property type="project" value="UniProtKB-SubCell"/>
</dbReference>
<dbReference type="Proteomes" id="UP000813444">
    <property type="component" value="Unassembled WGS sequence"/>
</dbReference>
<proteinExistence type="predicted"/>
<evidence type="ECO:0000256" key="1">
    <source>
        <dbReference type="ARBA" id="ARBA00004123"/>
    </source>
</evidence>
<dbReference type="PANTHER" id="PTHR46910">
    <property type="entry name" value="TRANSCRIPTION FACTOR PDR1"/>
    <property type="match status" value="1"/>
</dbReference>
<reference evidence="9" key="1">
    <citation type="journal article" date="2021" name="Nat. Commun.">
        <title>Genetic determinants of endophytism in the Arabidopsis root mycobiome.</title>
        <authorList>
            <person name="Mesny F."/>
            <person name="Miyauchi S."/>
            <person name="Thiergart T."/>
            <person name="Pickel B."/>
            <person name="Atanasova L."/>
            <person name="Karlsson M."/>
            <person name="Huettel B."/>
            <person name="Barry K.W."/>
            <person name="Haridas S."/>
            <person name="Chen C."/>
            <person name="Bauer D."/>
            <person name="Andreopoulos W."/>
            <person name="Pangilinan J."/>
            <person name="LaButti K."/>
            <person name="Riley R."/>
            <person name="Lipzen A."/>
            <person name="Clum A."/>
            <person name="Drula E."/>
            <person name="Henrissat B."/>
            <person name="Kohler A."/>
            <person name="Grigoriev I.V."/>
            <person name="Martin F.M."/>
            <person name="Hacquard S."/>
        </authorList>
    </citation>
    <scope>NUCLEOTIDE SEQUENCE</scope>
    <source>
        <strain evidence="9">MPI-CAGE-CH-0235</strain>
    </source>
</reference>
<dbReference type="EMBL" id="JAGPNK010000021">
    <property type="protein sequence ID" value="KAH7304769.1"/>
    <property type="molecule type" value="Genomic_DNA"/>
</dbReference>
<evidence type="ECO:0000259" key="8">
    <source>
        <dbReference type="SMART" id="SM00906"/>
    </source>
</evidence>
<keyword evidence="4" id="KW-0238">DNA-binding</keyword>
<dbReference type="CDD" id="cd12148">
    <property type="entry name" value="fungal_TF_MHR"/>
    <property type="match status" value="1"/>
</dbReference>
<sequence length="564" mass="63082">MPACDNCYKRKVQCFYPTSGVGAKCDWCHHRDIPCTYERVKERRAKGKRLKDNLKSRDAQTSDDYAQRIKRLEEFTAQFKSLKVHKSSPPSISSPDPVTIPSLEQVLSEKSLSPDHVLPPLVITPSPDPPKLQENPRTRLKNGMGQVYFAGLELGSVDSHTGMPILSGLARELIFKAAGTWPNFDSPSAAQGIGQAPIPKSHPLGPPRATTALPEESLIRFMLRALFESKMNLRLPIIDAILFENIIEMAYRPDDGEPTYEKMTARACVFAFACFVGVRTGETGQFDIDECAREAQSHVMDLLEDPSLTMLQTILMLNLYHIVLGRFLTAYMLHATACRTLFVLGAHTLNVPPAPQDRPLSHAEREDRHLRWIFWICYILDKDIALRTGQPYIIGDEFCDLTLPAGYTQIGFVSDMHVPSPKLTAPDKTPLLPCDIRLSMIKSKACRLLYSAEAMRKSDAELLCCIRQLDEEVENWRLSLPPDLAPTLSVSSGSLLSLLKSGNQDTMHRIDLHLEYHHLMSVIHHASGRCMALEALPPDRATISILESSLELSVEASRSTILYL</sequence>
<gene>
    <name evidence="9" type="ORF">B0I35DRAFT_444884</name>
</gene>
<dbReference type="SUPFAM" id="SSF57701">
    <property type="entry name" value="Zn2/Cys6 DNA-binding domain"/>
    <property type="match status" value="1"/>
</dbReference>
<keyword evidence="3" id="KW-0805">Transcription regulation</keyword>
<feature type="domain" description="Xylanolytic transcriptional activator regulatory" evidence="8">
    <location>
        <begin position="330"/>
        <end position="410"/>
    </location>
</feature>
<dbReference type="InterPro" id="IPR007219">
    <property type="entry name" value="XnlR_reg_dom"/>
</dbReference>
<dbReference type="OrthoDB" id="4116913at2759"/>
<feature type="region of interest" description="Disordered" evidence="7">
    <location>
        <begin position="117"/>
        <end position="137"/>
    </location>
</feature>
<dbReference type="Pfam" id="PF04082">
    <property type="entry name" value="Fungal_trans"/>
    <property type="match status" value="1"/>
</dbReference>
<evidence type="ECO:0000256" key="4">
    <source>
        <dbReference type="ARBA" id="ARBA00023125"/>
    </source>
</evidence>
<organism evidence="9 10">
    <name type="scientific">Stachybotrys elegans</name>
    <dbReference type="NCBI Taxonomy" id="80388"/>
    <lineage>
        <taxon>Eukaryota</taxon>
        <taxon>Fungi</taxon>
        <taxon>Dikarya</taxon>
        <taxon>Ascomycota</taxon>
        <taxon>Pezizomycotina</taxon>
        <taxon>Sordariomycetes</taxon>
        <taxon>Hypocreomycetidae</taxon>
        <taxon>Hypocreales</taxon>
        <taxon>Stachybotryaceae</taxon>
        <taxon>Stachybotrys</taxon>
    </lineage>
</organism>
<keyword evidence="10" id="KW-1185">Reference proteome</keyword>
<keyword evidence="5" id="KW-0804">Transcription</keyword>
<dbReference type="GO" id="GO:0000981">
    <property type="term" value="F:DNA-binding transcription factor activity, RNA polymerase II-specific"/>
    <property type="evidence" value="ECO:0007669"/>
    <property type="project" value="InterPro"/>
</dbReference>
<dbReference type="Gene3D" id="4.10.240.10">
    <property type="entry name" value="Zn(2)-C6 fungal-type DNA-binding domain"/>
    <property type="match status" value="1"/>
</dbReference>
<evidence type="ECO:0000313" key="10">
    <source>
        <dbReference type="Proteomes" id="UP000813444"/>
    </source>
</evidence>
<dbReference type="InterPro" id="IPR036864">
    <property type="entry name" value="Zn2-C6_fun-type_DNA-bd_sf"/>
</dbReference>
<keyword evidence="2" id="KW-0479">Metal-binding</keyword>
<evidence type="ECO:0000256" key="6">
    <source>
        <dbReference type="ARBA" id="ARBA00023242"/>
    </source>
</evidence>
<accession>A0A8K0SF80</accession>
<dbReference type="GO" id="GO:0008270">
    <property type="term" value="F:zinc ion binding"/>
    <property type="evidence" value="ECO:0007669"/>
    <property type="project" value="InterPro"/>
</dbReference>
<dbReference type="PANTHER" id="PTHR46910:SF37">
    <property type="entry name" value="ZN(II)2CYS6 TRANSCRIPTION FACTOR (EUROFUNG)"/>
    <property type="match status" value="1"/>
</dbReference>
<evidence type="ECO:0000256" key="7">
    <source>
        <dbReference type="SAM" id="MobiDB-lite"/>
    </source>
</evidence>
<name>A0A8K0SF80_9HYPO</name>
<dbReference type="SMART" id="SM00906">
    <property type="entry name" value="Fungal_trans"/>
    <property type="match status" value="1"/>
</dbReference>
<evidence type="ECO:0000256" key="5">
    <source>
        <dbReference type="ARBA" id="ARBA00023163"/>
    </source>
</evidence>
<dbReference type="AlphaFoldDB" id="A0A8K0SF80"/>
<feature type="non-terminal residue" evidence="9">
    <location>
        <position position="564"/>
    </location>
</feature>
<dbReference type="GO" id="GO:0006351">
    <property type="term" value="P:DNA-templated transcription"/>
    <property type="evidence" value="ECO:0007669"/>
    <property type="project" value="InterPro"/>
</dbReference>
<dbReference type="GO" id="GO:0003677">
    <property type="term" value="F:DNA binding"/>
    <property type="evidence" value="ECO:0007669"/>
    <property type="project" value="UniProtKB-KW"/>
</dbReference>
<dbReference type="CDD" id="cd00067">
    <property type="entry name" value="GAL4"/>
    <property type="match status" value="1"/>
</dbReference>
<evidence type="ECO:0000256" key="2">
    <source>
        <dbReference type="ARBA" id="ARBA00022723"/>
    </source>
</evidence>
<dbReference type="InterPro" id="IPR050987">
    <property type="entry name" value="AtrR-like"/>
</dbReference>
<protein>
    <recommendedName>
        <fullName evidence="8">Xylanolytic transcriptional activator regulatory domain-containing protein</fullName>
    </recommendedName>
</protein>
<comment type="caution">
    <text evidence="9">The sequence shown here is derived from an EMBL/GenBank/DDBJ whole genome shotgun (WGS) entry which is preliminary data.</text>
</comment>
<dbReference type="InterPro" id="IPR001138">
    <property type="entry name" value="Zn2Cys6_DnaBD"/>
</dbReference>